<sequence>MFNRELVKGSTSLLLLQLLDERDMYGYELVKELEKRSDNGFSVKEGTLYPALHKLEKQEYIECYWQEQEKGPARKYYKITEAGREMLEEKTQEWNDFVSVINTVLGRKKHGTAEE</sequence>
<evidence type="ECO:0000259" key="1">
    <source>
        <dbReference type="Pfam" id="PF03551"/>
    </source>
</evidence>
<dbReference type="AlphaFoldDB" id="A0A072NH56"/>
<dbReference type="Gene3D" id="1.10.10.10">
    <property type="entry name" value="Winged helix-like DNA-binding domain superfamily/Winged helix DNA-binding domain"/>
    <property type="match status" value="1"/>
</dbReference>
<accession>A0A072NH56</accession>
<dbReference type="RefSeq" id="WP_035197385.1">
    <property type="nucleotide sequence ID" value="NZ_JJRY01000019.1"/>
</dbReference>
<dbReference type="InterPro" id="IPR052509">
    <property type="entry name" value="Metal_resp_DNA-bind_regulator"/>
</dbReference>
<dbReference type="InterPro" id="IPR036390">
    <property type="entry name" value="WH_DNA-bd_sf"/>
</dbReference>
<gene>
    <name evidence="2" type="ORF">M670_03783</name>
</gene>
<protein>
    <submittedName>
        <fullName evidence="2">Putative transcriptional regulator</fullName>
    </submittedName>
</protein>
<evidence type="ECO:0000313" key="3">
    <source>
        <dbReference type="Proteomes" id="UP000027936"/>
    </source>
</evidence>
<dbReference type="Proteomes" id="UP000027936">
    <property type="component" value="Unassembled WGS sequence"/>
</dbReference>
<dbReference type="InterPro" id="IPR036388">
    <property type="entry name" value="WH-like_DNA-bd_sf"/>
</dbReference>
<dbReference type="SUPFAM" id="SSF46785">
    <property type="entry name" value="Winged helix' DNA-binding domain"/>
    <property type="match status" value="1"/>
</dbReference>
<comment type="caution">
    <text evidence="2">The sequence shown here is derived from an EMBL/GenBank/DDBJ whole genome shotgun (WGS) entry which is preliminary data.</text>
</comment>
<dbReference type="InterPro" id="IPR005149">
    <property type="entry name" value="Tscrpt_reg_PadR_N"/>
</dbReference>
<dbReference type="PATRIC" id="fig|1348973.3.peg.3665"/>
<name>A0A072NH56_SCHAZ</name>
<evidence type="ECO:0000313" key="2">
    <source>
        <dbReference type="EMBL" id="KEF37029.1"/>
    </source>
</evidence>
<dbReference type="EMBL" id="JJRY01000019">
    <property type="protein sequence ID" value="KEF37029.1"/>
    <property type="molecule type" value="Genomic_DNA"/>
</dbReference>
<organism evidence="2 3">
    <name type="scientific">Schinkia azotoformans MEV2011</name>
    <dbReference type="NCBI Taxonomy" id="1348973"/>
    <lineage>
        <taxon>Bacteria</taxon>
        <taxon>Bacillati</taxon>
        <taxon>Bacillota</taxon>
        <taxon>Bacilli</taxon>
        <taxon>Bacillales</taxon>
        <taxon>Bacillaceae</taxon>
        <taxon>Calidifontibacillus/Schinkia group</taxon>
        <taxon>Schinkia</taxon>
    </lineage>
</organism>
<proteinExistence type="predicted"/>
<feature type="domain" description="Transcription regulator PadR N-terminal" evidence="1">
    <location>
        <begin position="15"/>
        <end position="89"/>
    </location>
</feature>
<dbReference type="OrthoDB" id="9808017at2"/>
<reference evidence="2 3" key="1">
    <citation type="submission" date="2014-04" db="EMBL/GenBank/DDBJ databases">
        <title>Draft genome sequence of Bacillus azotoformans MEV2011, a (co-) denitrifying strain unable to grow in the presence of oxygen.</title>
        <authorList>
            <person name="Nielsen M."/>
            <person name="Schreiber L."/>
            <person name="Finster K."/>
            <person name="Schramm A."/>
        </authorList>
    </citation>
    <scope>NUCLEOTIDE SEQUENCE [LARGE SCALE GENOMIC DNA]</scope>
    <source>
        <strain evidence="2 3">MEV2011</strain>
    </source>
</reference>
<dbReference type="PANTHER" id="PTHR33169">
    <property type="entry name" value="PADR-FAMILY TRANSCRIPTIONAL REGULATOR"/>
    <property type="match status" value="1"/>
</dbReference>
<dbReference type="Pfam" id="PF03551">
    <property type="entry name" value="PadR"/>
    <property type="match status" value="1"/>
</dbReference>
<dbReference type="PANTHER" id="PTHR33169:SF14">
    <property type="entry name" value="TRANSCRIPTIONAL REGULATOR RV3488"/>
    <property type="match status" value="1"/>
</dbReference>